<dbReference type="SUPFAM" id="SSF50182">
    <property type="entry name" value="Sm-like ribonucleoproteins"/>
    <property type="match status" value="1"/>
</dbReference>
<dbReference type="RefSeq" id="XP_015511481.1">
    <property type="nucleotide sequence ID" value="XM_015655995.2"/>
</dbReference>
<dbReference type="GO" id="GO:0006398">
    <property type="term" value="P:mRNA 3'-end processing by stem-loop binding and cleavage"/>
    <property type="evidence" value="ECO:0007669"/>
    <property type="project" value="TreeGrafter"/>
</dbReference>
<dbReference type="Pfam" id="PF01423">
    <property type="entry name" value="LSM"/>
    <property type="match status" value="1"/>
</dbReference>
<dbReference type="InterPro" id="IPR001163">
    <property type="entry name" value="Sm_dom_euk/arc"/>
</dbReference>
<dbReference type="OrthoDB" id="10256176at2759"/>
<dbReference type="GO" id="GO:0071208">
    <property type="term" value="F:histone pre-mRNA DCP binding"/>
    <property type="evidence" value="ECO:0007669"/>
    <property type="project" value="TreeGrafter"/>
</dbReference>
<proteinExistence type="predicted"/>
<dbReference type="InterPro" id="IPR052840">
    <property type="entry name" value="U7_snRNA_Sm-like"/>
</dbReference>
<dbReference type="PANTHER" id="PTHR21196:SF1">
    <property type="entry name" value="U7 SNRNA-ASSOCIATED SM-LIKE PROTEIN LSM10"/>
    <property type="match status" value="1"/>
</dbReference>
<evidence type="ECO:0000313" key="3">
    <source>
        <dbReference type="RefSeq" id="XP_015511481.1"/>
    </source>
</evidence>
<protein>
    <submittedName>
        <fullName evidence="3">U7 snRNA-associated Sm-like protein LSm10</fullName>
    </submittedName>
</protein>
<dbReference type="GeneID" id="107218199"/>
<reference evidence="3" key="1">
    <citation type="submission" date="2025-08" db="UniProtKB">
        <authorList>
            <consortium name="RefSeq"/>
        </authorList>
    </citation>
    <scope>IDENTIFICATION</scope>
    <source>
        <tissue evidence="3">Thorax and Abdomen</tissue>
    </source>
</reference>
<dbReference type="CDD" id="cd01733">
    <property type="entry name" value="LSm10"/>
    <property type="match status" value="1"/>
</dbReference>
<sequence length="149" mass="17395">MAANKRISKQERYYFHNNLAILLKAVEGQRTTVDFRNEACITGFVDQVDGYMNIVMKECTFVDPRGDSFNYDIFFVHARNIRYVHIPPQIRIIPAIEEQLRKLRARPTEVQSTNRTWKVKRAQQKQREDLLAAQEILQNDGVPKDSGQN</sequence>
<dbReference type="FunCoup" id="A0A6J0BB55">
    <property type="interactions" value="18"/>
</dbReference>
<dbReference type="KEGG" id="nlo:107218199"/>
<name>A0A6J0BB55_NEOLC</name>
<evidence type="ECO:0000259" key="1">
    <source>
        <dbReference type="SMART" id="SM00651"/>
    </source>
</evidence>
<organism evidence="3">
    <name type="scientific">Neodiprion lecontei</name>
    <name type="common">Redheaded pine sawfly</name>
    <dbReference type="NCBI Taxonomy" id="441921"/>
    <lineage>
        <taxon>Eukaryota</taxon>
        <taxon>Metazoa</taxon>
        <taxon>Ecdysozoa</taxon>
        <taxon>Arthropoda</taxon>
        <taxon>Hexapoda</taxon>
        <taxon>Insecta</taxon>
        <taxon>Pterygota</taxon>
        <taxon>Neoptera</taxon>
        <taxon>Endopterygota</taxon>
        <taxon>Hymenoptera</taxon>
        <taxon>Tenthredinoidea</taxon>
        <taxon>Diprionidae</taxon>
        <taxon>Diprioninae</taxon>
        <taxon>Neodiprion</taxon>
    </lineage>
</organism>
<accession>A0A6J0BB55</accession>
<feature type="domain" description="Sm" evidence="1">
    <location>
        <begin position="21"/>
        <end position="86"/>
    </location>
</feature>
<evidence type="ECO:0000313" key="2">
    <source>
        <dbReference type="Proteomes" id="UP000829291"/>
    </source>
</evidence>
<dbReference type="AlphaFoldDB" id="A0A6J0BB55"/>
<gene>
    <name evidence="3" type="primary">LOC107218199</name>
</gene>
<dbReference type="PANTHER" id="PTHR21196">
    <property type="entry name" value="U7 SNRNA-ASSOCIATED SM-LIKE PROTEIN LSM10"/>
    <property type="match status" value="1"/>
</dbReference>
<dbReference type="GO" id="GO:0071209">
    <property type="term" value="F:U7 snRNA binding"/>
    <property type="evidence" value="ECO:0007669"/>
    <property type="project" value="TreeGrafter"/>
</dbReference>
<dbReference type="GO" id="GO:0071254">
    <property type="term" value="C:cytoplasmic U snRNP body"/>
    <property type="evidence" value="ECO:0007669"/>
    <property type="project" value="TreeGrafter"/>
</dbReference>
<dbReference type="SMART" id="SM00651">
    <property type="entry name" value="Sm"/>
    <property type="match status" value="1"/>
</dbReference>
<dbReference type="InterPro" id="IPR010920">
    <property type="entry name" value="LSM_dom_sf"/>
</dbReference>
<dbReference type="GO" id="GO:0016604">
    <property type="term" value="C:nuclear body"/>
    <property type="evidence" value="ECO:0007669"/>
    <property type="project" value="TreeGrafter"/>
</dbReference>
<keyword evidence="2" id="KW-1185">Reference proteome</keyword>
<dbReference type="InParanoid" id="A0A6J0BB55"/>
<dbReference type="Gene3D" id="2.30.30.100">
    <property type="match status" value="1"/>
</dbReference>
<dbReference type="Proteomes" id="UP000829291">
    <property type="component" value="Chromosome 5"/>
</dbReference>